<proteinExistence type="predicted"/>
<keyword evidence="1" id="KW-0812">Transmembrane</keyword>
<feature type="transmembrane region" description="Helical" evidence="1">
    <location>
        <begin position="190"/>
        <end position="210"/>
    </location>
</feature>
<dbReference type="Proteomes" id="UP000190626">
    <property type="component" value="Unassembled WGS sequence"/>
</dbReference>
<reference evidence="3" key="1">
    <citation type="submission" date="2016-07" db="EMBL/GenBank/DDBJ databases">
        <authorList>
            <person name="Florea S."/>
            <person name="Webb J.S."/>
            <person name="Jaromczyk J."/>
            <person name="Schardl C.L."/>
        </authorList>
    </citation>
    <scope>NUCLEOTIDE SEQUENCE [LARGE SCALE GENOMIC DNA]</scope>
    <source>
        <strain evidence="3">CY1</strain>
    </source>
</reference>
<feature type="transmembrane region" description="Helical" evidence="1">
    <location>
        <begin position="166"/>
        <end position="184"/>
    </location>
</feature>
<keyword evidence="1" id="KW-0472">Membrane</keyword>
<organism evidence="2 3">
    <name type="scientific">Paenibacillus ferrarius</name>
    <dbReference type="NCBI Taxonomy" id="1469647"/>
    <lineage>
        <taxon>Bacteria</taxon>
        <taxon>Bacillati</taxon>
        <taxon>Bacillota</taxon>
        <taxon>Bacilli</taxon>
        <taxon>Bacillales</taxon>
        <taxon>Paenibacillaceae</taxon>
        <taxon>Paenibacillus</taxon>
    </lineage>
</organism>
<dbReference type="RefSeq" id="WP_079420197.1">
    <property type="nucleotide sequence ID" value="NZ_MBTG01000056.1"/>
</dbReference>
<protein>
    <submittedName>
        <fullName evidence="2">Uncharacterized protein</fullName>
    </submittedName>
</protein>
<gene>
    <name evidence="2" type="ORF">BC351_10380</name>
</gene>
<dbReference type="STRING" id="1469647.BC351_10380"/>
<keyword evidence="3" id="KW-1185">Reference proteome</keyword>
<evidence type="ECO:0000256" key="1">
    <source>
        <dbReference type="SAM" id="Phobius"/>
    </source>
</evidence>
<accession>A0A1V4H9A8</accession>
<feature type="transmembrane region" description="Helical" evidence="1">
    <location>
        <begin position="59"/>
        <end position="76"/>
    </location>
</feature>
<dbReference type="EMBL" id="MBTG01000056">
    <property type="protein sequence ID" value="OPH47589.1"/>
    <property type="molecule type" value="Genomic_DNA"/>
</dbReference>
<dbReference type="AlphaFoldDB" id="A0A1V4H9A8"/>
<sequence>MINFVNFMIFSSIEFLSVIILMLTIFQFTIKYYIKEVISTSVIMSLFSYFFVIYDVGEIFVVLQIFSLIMLFKFVFKERNWMYSIVVPSVSYIIFVFLQAILIGLFIYAGYFNSMQELKDAFTVKTYTFQLIEFIFCLFICISFKIFRQQGFAFRADSKIKKMNHFIGTVIVCVILSTALLYAFNQSLTIQYFIFVFVGLIIITLILIYFSIKRNEAEYAPEVYGLKNDKKEV</sequence>
<comment type="caution">
    <text evidence="2">The sequence shown here is derived from an EMBL/GenBank/DDBJ whole genome shotgun (WGS) entry which is preliminary data.</text>
</comment>
<feature type="transmembrane region" description="Helical" evidence="1">
    <location>
        <begin position="83"/>
        <end position="107"/>
    </location>
</feature>
<feature type="transmembrane region" description="Helical" evidence="1">
    <location>
        <begin position="6"/>
        <end position="26"/>
    </location>
</feature>
<feature type="transmembrane region" description="Helical" evidence="1">
    <location>
        <begin position="127"/>
        <end position="146"/>
    </location>
</feature>
<keyword evidence="1" id="KW-1133">Transmembrane helix</keyword>
<evidence type="ECO:0000313" key="2">
    <source>
        <dbReference type="EMBL" id="OPH47589.1"/>
    </source>
</evidence>
<evidence type="ECO:0000313" key="3">
    <source>
        <dbReference type="Proteomes" id="UP000190626"/>
    </source>
</evidence>
<name>A0A1V4H9A8_9BACL</name>